<evidence type="ECO:0000256" key="1">
    <source>
        <dbReference type="SAM" id="Phobius"/>
    </source>
</evidence>
<gene>
    <name evidence="3" type="ORF">BHAP_1427</name>
    <name evidence="2" type="ORF">BHAP_2262</name>
</gene>
<dbReference type="EMBL" id="MWWY01000071">
    <property type="protein sequence ID" value="OZG60690.1"/>
    <property type="molecule type" value="Genomic_DNA"/>
</dbReference>
<protein>
    <submittedName>
        <fullName evidence="2">Uncharacterized protein</fullName>
    </submittedName>
</protein>
<evidence type="ECO:0000313" key="3">
    <source>
        <dbReference type="EMBL" id="OZG63924.1"/>
    </source>
</evidence>
<evidence type="ECO:0000313" key="4">
    <source>
        <dbReference type="Proteomes" id="UP000216074"/>
    </source>
</evidence>
<name>A0A261FNC8_9BIFI</name>
<dbReference type="EMBL" id="MWWY01000026">
    <property type="protein sequence ID" value="OZG63924.1"/>
    <property type="molecule type" value="Genomic_DNA"/>
</dbReference>
<keyword evidence="1" id="KW-1133">Transmembrane helix</keyword>
<evidence type="ECO:0000313" key="2">
    <source>
        <dbReference type="EMBL" id="OZG60690.1"/>
    </source>
</evidence>
<dbReference type="AlphaFoldDB" id="A0A261FNC8"/>
<accession>A0A261FNC8</accession>
<keyword evidence="1" id="KW-0472">Membrane</keyword>
<reference evidence="2 4" key="1">
    <citation type="journal article" date="2017" name="BMC Genomics">
        <title>Comparative genomic and phylogenomic analyses of the Bifidobacteriaceae family.</title>
        <authorList>
            <person name="Lugli G.A."/>
            <person name="Milani C."/>
            <person name="Turroni F."/>
            <person name="Duranti S."/>
            <person name="Mancabelli L."/>
            <person name="Mangifesta M."/>
            <person name="Ferrario C."/>
            <person name="Modesto M."/>
            <person name="Mattarelli P."/>
            <person name="Jiri K."/>
            <person name="van Sinderen D."/>
            <person name="Ventura M."/>
        </authorList>
    </citation>
    <scope>NUCLEOTIDE SEQUENCE [LARGE SCALE GENOMIC DNA]</scope>
    <source>
        <strain evidence="2 4">DSM 100202</strain>
    </source>
</reference>
<sequence length="258" mass="29270">MLHKQYDKTNRILSSIICSAFALVIMLMPSQAYSSDAMTDDEYLLHAGMPIIEVQNMDPDIKHVIATDLQQQNLPYKYIETREIGKPYYTRLAAGLPNGLSGIRFYASSFKSGNNISIYPTYEFTDYKQPEGKDTFSIYFADAVRPNTYGGQIWHKDQYMNDWRTTSSSKMIPTEVSLQGANFSGQQLGNPDWKMKIKGCAWVHATVGDRNDKRIVVNYVYNPNKMNYSVSFNLGKFGFSIDPPEKVYSTGTALSLSY</sequence>
<proteinExistence type="predicted"/>
<organism evidence="2 4">
    <name type="scientific">Bifidobacterium hapali</name>
    <dbReference type="NCBI Taxonomy" id="1630172"/>
    <lineage>
        <taxon>Bacteria</taxon>
        <taxon>Bacillati</taxon>
        <taxon>Actinomycetota</taxon>
        <taxon>Actinomycetes</taxon>
        <taxon>Bifidobacteriales</taxon>
        <taxon>Bifidobacteriaceae</taxon>
        <taxon>Bifidobacterium</taxon>
    </lineage>
</organism>
<comment type="caution">
    <text evidence="2">The sequence shown here is derived from an EMBL/GenBank/DDBJ whole genome shotgun (WGS) entry which is preliminary data.</text>
</comment>
<keyword evidence="1" id="KW-0812">Transmembrane</keyword>
<dbReference type="Proteomes" id="UP000216074">
    <property type="component" value="Unassembled WGS sequence"/>
</dbReference>
<keyword evidence="4" id="KW-1185">Reference proteome</keyword>
<feature type="transmembrane region" description="Helical" evidence="1">
    <location>
        <begin position="12"/>
        <end position="29"/>
    </location>
</feature>